<keyword evidence="2" id="KW-0732">Signal</keyword>
<reference evidence="3" key="1">
    <citation type="submission" date="2019-11" db="EMBL/GenBank/DDBJ databases">
        <title>Acidithiobacillus ferrianus sp. nov.: a facultatively anaerobic and extremely acidophilic chemolithoautotroph.</title>
        <authorList>
            <person name="Norris P.R."/>
            <person name="Falagan C."/>
            <person name="Moya-Beltran A."/>
            <person name="Castro M."/>
            <person name="Quatrini R."/>
            <person name="Johnson D.B."/>
        </authorList>
    </citation>
    <scope>NUCLEOTIDE SEQUENCE [LARGE SCALE GENOMIC DNA]</scope>
    <source>
        <strain evidence="3">MG</strain>
    </source>
</reference>
<feature type="compositionally biased region" description="Basic and acidic residues" evidence="1">
    <location>
        <begin position="29"/>
        <end position="42"/>
    </location>
</feature>
<organism evidence="3">
    <name type="scientific">Acidithiobacillus ferrianus</name>
    <dbReference type="NCBI Taxonomy" id="2678518"/>
    <lineage>
        <taxon>Bacteria</taxon>
        <taxon>Pseudomonadati</taxon>
        <taxon>Pseudomonadota</taxon>
        <taxon>Acidithiobacillia</taxon>
        <taxon>Acidithiobacillales</taxon>
        <taxon>Acidithiobacillaceae</taxon>
        <taxon>Acidithiobacillus</taxon>
    </lineage>
</organism>
<dbReference type="RefSeq" id="WP_163096268.1">
    <property type="nucleotide sequence ID" value="NZ_CP127523.1"/>
</dbReference>
<evidence type="ECO:0008006" key="4">
    <source>
        <dbReference type="Google" id="ProtNLM"/>
    </source>
</evidence>
<evidence type="ECO:0000256" key="1">
    <source>
        <dbReference type="SAM" id="MobiDB-lite"/>
    </source>
</evidence>
<protein>
    <recommendedName>
        <fullName evidence="4">Acid-shock protein</fullName>
    </recommendedName>
</protein>
<feature type="compositionally biased region" description="Basic residues" evidence="1">
    <location>
        <begin position="43"/>
        <end position="55"/>
    </location>
</feature>
<feature type="chain" id="PRO_5032716709" description="Acid-shock protein" evidence="2">
    <location>
        <begin position="22"/>
        <end position="69"/>
    </location>
</feature>
<dbReference type="EMBL" id="WNJL01000011">
    <property type="protein sequence ID" value="NDU41605.1"/>
    <property type="molecule type" value="Genomic_DNA"/>
</dbReference>
<sequence>MKKIVALTAALSFLTATAAFATEVPGAKAPEKTMEHKTPEHKVMKRKMEHKKVMRKAPEHKRVEKKPAA</sequence>
<evidence type="ECO:0000256" key="2">
    <source>
        <dbReference type="SAM" id="SignalP"/>
    </source>
</evidence>
<accession>A0A845U7V7</accession>
<proteinExistence type="predicted"/>
<feature type="region of interest" description="Disordered" evidence="1">
    <location>
        <begin position="29"/>
        <end position="69"/>
    </location>
</feature>
<feature type="signal peptide" evidence="2">
    <location>
        <begin position="1"/>
        <end position="21"/>
    </location>
</feature>
<comment type="caution">
    <text evidence="3">The sequence shown here is derived from an EMBL/GenBank/DDBJ whole genome shotgun (WGS) entry which is preliminary data.</text>
</comment>
<feature type="compositionally biased region" description="Basic and acidic residues" evidence="1">
    <location>
        <begin position="56"/>
        <end position="69"/>
    </location>
</feature>
<dbReference type="AlphaFoldDB" id="A0A845U7V7"/>
<evidence type="ECO:0000313" key="3">
    <source>
        <dbReference type="EMBL" id="NDU41605.1"/>
    </source>
</evidence>
<gene>
    <name evidence="3" type="ORF">GL267_02765</name>
</gene>
<name>A0A845U7V7_9PROT</name>